<organism evidence="2 3">
    <name type="scientific">Penaeus vannamei</name>
    <name type="common">Whiteleg shrimp</name>
    <name type="synonym">Litopenaeus vannamei</name>
    <dbReference type="NCBI Taxonomy" id="6689"/>
    <lineage>
        <taxon>Eukaryota</taxon>
        <taxon>Metazoa</taxon>
        <taxon>Ecdysozoa</taxon>
        <taxon>Arthropoda</taxon>
        <taxon>Crustacea</taxon>
        <taxon>Multicrustacea</taxon>
        <taxon>Malacostraca</taxon>
        <taxon>Eumalacostraca</taxon>
        <taxon>Eucarida</taxon>
        <taxon>Decapoda</taxon>
        <taxon>Dendrobranchiata</taxon>
        <taxon>Penaeoidea</taxon>
        <taxon>Penaeidae</taxon>
        <taxon>Penaeus</taxon>
    </lineage>
</organism>
<comment type="caution">
    <text evidence="2">The sequence shown here is derived from an EMBL/GenBank/DDBJ whole genome shotgun (WGS) entry which is preliminary data.</text>
</comment>
<protein>
    <submittedName>
        <fullName evidence="2">Uncharacterized protein</fullName>
    </submittedName>
</protein>
<evidence type="ECO:0000313" key="3">
    <source>
        <dbReference type="Proteomes" id="UP000283509"/>
    </source>
</evidence>
<evidence type="ECO:0000313" key="2">
    <source>
        <dbReference type="EMBL" id="ROT84321.1"/>
    </source>
</evidence>
<feature type="region of interest" description="Disordered" evidence="1">
    <location>
        <begin position="1"/>
        <end position="26"/>
    </location>
</feature>
<reference evidence="2 3" key="2">
    <citation type="submission" date="2019-01" db="EMBL/GenBank/DDBJ databases">
        <title>The decoding of complex shrimp genome reveals the adaptation for benthos swimmer, frequently molting mechanism and breeding impact on genome.</title>
        <authorList>
            <person name="Sun Y."/>
            <person name="Gao Y."/>
            <person name="Yu Y."/>
        </authorList>
    </citation>
    <scope>NUCLEOTIDE SEQUENCE [LARGE SCALE GENOMIC DNA]</scope>
    <source>
        <tissue evidence="2">Muscle</tissue>
    </source>
</reference>
<accession>A0A3R7MRV5</accession>
<dbReference type="Proteomes" id="UP000283509">
    <property type="component" value="Unassembled WGS sequence"/>
</dbReference>
<keyword evidence="3" id="KW-1185">Reference proteome</keyword>
<dbReference type="AlphaFoldDB" id="A0A3R7MRV5"/>
<name>A0A3R7MRV5_PENVA</name>
<evidence type="ECO:0000256" key="1">
    <source>
        <dbReference type="SAM" id="MobiDB-lite"/>
    </source>
</evidence>
<feature type="region of interest" description="Disordered" evidence="1">
    <location>
        <begin position="152"/>
        <end position="171"/>
    </location>
</feature>
<proteinExistence type="predicted"/>
<sequence length="380" mass="41755">MRHPTVTPSLQNPLPDPPSAPPYGNFQTLPHRSLCATFGKLPNTSRTPSLCASHLRKLPNTSPHPSLCATYGKLPNTSRTPSLLRHLRLCHKRCHSLPAPSLLRHPRKHFQKLPAPPPSCANYGNFRTLPRAPLHLCATVVGVFASLPDNPPSRAPTGKIPTFPTRSSAPTYGNFKPSAPLLLRHYGKHFQHSETPPSAHLTLTSKTLPEPCPSAHLTVNFQTFPTGSSAATYGKLPNTSPHPLPLRPLRKLPTTSEPPLFAHLPVNFQHFPQAAPSAPPTSHLTVNFPNTSRTPSLCATTGKLPNTSRTPPSRTLRTLPHHLPLAATLRVNFKHFRTAPPSCATYVKLPKSALRTPSLCATYRYNFRNFHAPHSLRHLR</sequence>
<gene>
    <name evidence="2" type="ORF">C7M84_022483</name>
</gene>
<feature type="compositionally biased region" description="Polar residues" evidence="1">
    <location>
        <begin position="1"/>
        <end position="12"/>
    </location>
</feature>
<dbReference type="EMBL" id="QCYY01000561">
    <property type="protein sequence ID" value="ROT84321.1"/>
    <property type="molecule type" value="Genomic_DNA"/>
</dbReference>
<reference evidence="2 3" key="1">
    <citation type="submission" date="2018-04" db="EMBL/GenBank/DDBJ databases">
        <authorList>
            <person name="Zhang X."/>
            <person name="Yuan J."/>
            <person name="Li F."/>
            <person name="Xiang J."/>
        </authorList>
    </citation>
    <scope>NUCLEOTIDE SEQUENCE [LARGE SCALE GENOMIC DNA]</scope>
    <source>
        <tissue evidence="2">Muscle</tissue>
    </source>
</reference>